<dbReference type="Proteomes" id="UP000317155">
    <property type="component" value="Unassembled WGS sequence"/>
</dbReference>
<accession>A0A550JDG1</accession>
<gene>
    <name evidence="6" type="ORF">FL622_10080</name>
</gene>
<dbReference type="OrthoDB" id="5290098at2"/>
<dbReference type="GO" id="GO:0016787">
    <property type="term" value="F:hydrolase activity"/>
    <property type="evidence" value="ECO:0007669"/>
    <property type="project" value="UniProtKB-UniRule"/>
</dbReference>
<protein>
    <submittedName>
        <fullName evidence="6">Patatin</fullName>
    </submittedName>
</protein>
<evidence type="ECO:0000313" key="7">
    <source>
        <dbReference type="Proteomes" id="UP000317155"/>
    </source>
</evidence>
<dbReference type="PANTHER" id="PTHR14226:SF76">
    <property type="entry name" value="NTE FAMILY PROTEIN RSSA"/>
    <property type="match status" value="1"/>
</dbReference>
<name>A0A550JDG1_9BACT</name>
<evidence type="ECO:0000256" key="3">
    <source>
        <dbReference type="ARBA" id="ARBA00023098"/>
    </source>
</evidence>
<dbReference type="InterPro" id="IPR050301">
    <property type="entry name" value="NTE"/>
</dbReference>
<dbReference type="Pfam" id="PF01734">
    <property type="entry name" value="Patatin"/>
    <property type="match status" value="1"/>
</dbReference>
<evidence type="ECO:0000313" key="6">
    <source>
        <dbReference type="EMBL" id="TRO81245.1"/>
    </source>
</evidence>
<dbReference type="InterPro" id="IPR002641">
    <property type="entry name" value="PNPLA_dom"/>
</dbReference>
<dbReference type="AlphaFoldDB" id="A0A550JDG1"/>
<keyword evidence="7" id="KW-1185">Reference proteome</keyword>
<dbReference type="RefSeq" id="WP_092057975.1">
    <property type="nucleotide sequence ID" value="NZ_FOJJ01000038.1"/>
</dbReference>
<dbReference type="EMBL" id="VJVV01000006">
    <property type="protein sequence ID" value="TRO81245.1"/>
    <property type="molecule type" value="Genomic_DNA"/>
</dbReference>
<keyword evidence="2 4" id="KW-0442">Lipid degradation</keyword>
<reference evidence="6 7" key="1">
    <citation type="submission" date="2019-07" db="EMBL/GenBank/DDBJ databases">
        <title>Insights of Desulfuromonas acetexigens electromicrobiology.</title>
        <authorList>
            <person name="Katuri K."/>
            <person name="Sapireddy V."/>
            <person name="Shaw D.R."/>
            <person name="Saikaly P."/>
        </authorList>
    </citation>
    <scope>NUCLEOTIDE SEQUENCE [LARGE SCALE GENOMIC DNA]</scope>
    <source>
        <strain evidence="6 7">2873</strain>
    </source>
</reference>
<dbReference type="PANTHER" id="PTHR14226">
    <property type="entry name" value="NEUROPATHY TARGET ESTERASE/SWISS CHEESE D.MELANOGASTER"/>
    <property type="match status" value="1"/>
</dbReference>
<comment type="caution">
    <text evidence="4">Lacks conserved residue(s) required for the propagation of feature annotation.</text>
</comment>
<evidence type="ECO:0000256" key="1">
    <source>
        <dbReference type="ARBA" id="ARBA00022801"/>
    </source>
</evidence>
<feature type="domain" description="PNPLA" evidence="5">
    <location>
        <begin position="13"/>
        <end position="174"/>
    </location>
</feature>
<sequence length="317" mass="34228">MTTPAIPHNSIGLALGSGAARGLAHIGVLKVLEAEGIPIGCIAGTSIGALIGALYAAGVPLTRMEEVARNVDWQQMAGLIDPIIPTSGLIDGKKVAHFISELLPVETFEELRMPLAVLATDVESGELLVIRRGLLREALRAAISFPGIFTPVHFAGRFLVDGGLCNPVPVDVARDLGATRVIGVCAIPEVEKRPQEAFLPNPRRDQPRKNPLFDFFDSSMVERLLRDLWPLGESDEPRHLEKGRKPPGLLRIFAQCIAIMENEINSLRLARDGADVLLRPELNGVTLLEFNKADEIIHAGEEAARAELAAIRALTGH</sequence>
<organism evidence="6 7">
    <name type="scientific">Trichloromonas acetexigens</name>
    <dbReference type="NCBI Taxonomy" id="38815"/>
    <lineage>
        <taxon>Bacteria</taxon>
        <taxon>Pseudomonadati</taxon>
        <taxon>Thermodesulfobacteriota</taxon>
        <taxon>Desulfuromonadia</taxon>
        <taxon>Desulfuromonadales</taxon>
        <taxon>Trichloromonadaceae</taxon>
        <taxon>Trichloromonas</taxon>
    </lineage>
</organism>
<dbReference type="InterPro" id="IPR016035">
    <property type="entry name" value="Acyl_Trfase/lysoPLipase"/>
</dbReference>
<evidence type="ECO:0000256" key="2">
    <source>
        <dbReference type="ARBA" id="ARBA00022963"/>
    </source>
</evidence>
<keyword evidence="3 4" id="KW-0443">Lipid metabolism</keyword>
<evidence type="ECO:0000259" key="5">
    <source>
        <dbReference type="PROSITE" id="PS51635"/>
    </source>
</evidence>
<dbReference type="SUPFAM" id="SSF52151">
    <property type="entry name" value="FabD/lysophospholipase-like"/>
    <property type="match status" value="1"/>
</dbReference>
<proteinExistence type="predicted"/>
<dbReference type="Gene3D" id="3.40.1090.10">
    <property type="entry name" value="Cytosolic phospholipase A2 catalytic domain"/>
    <property type="match status" value="2"/>
</dbReference>
<feature type="short sequence motif" description="GXSXG" evidence="4">
    <location>
        <begin position="44"/>
        <end position="48"/>
    </location>
</feature>
<dbReference type="GO" id="GO:0016042">
    <property type="term" value="P:lipid catabolic process"/>
    <property type="evidence" value="ECO:0007669"/>
    <property type="project" value="UniProtKB-UniRule"/>
</dbReference>
<feature type="short sequence motif" description="DGA/G" evidence="4">
    <location>
        <begin position="161"/>
        <end position="163"/>
    </location>
</feature>
<dbReference type="PROSITE" id="PS51635">
    <property type="entry name" value="PNPLA"/>
    <property type="match status" value="1"/>
</dbReference>
<evidence type="ECO:0000256" key="4">
    <source>
        <dbReference type="PROSITE-ProRule" id="PRU01161"/>
    </source>
</evidence>
<feature type="active site" description="Proton acceptor" evidence="4">
    <location>
        <position position="161"/>
    </location>
</feature>
<comment type="caution">
    <text evidence="6">The sequence shown here is derived from an EMBL/GenBank/DDBJ whole genome shotgun (WGS) entry which is preliminary data.</text>
</comment>
<keyword evidence="1 4" id="KW-0378">Hydrolase</keyword>
<feature type="active site" description="Nucleophile" evidence="4">
    <location>
        <position position="46"/>
    </location>
</feature>